<reference evidence="1 2" key="1">
    <citation type="journal article" date="2019" name="Nat. Ecol. Evol.">
        <title>Megaphylogeny resolves global patterns of mushroom evolution.</title>
        <authorList>
            <person name="Varga T."/>
            <person name="Krizsan K."/>
            <person name="Foldi C."/>
            <person name="Dima B."/>
            <person name="Sanchez-Garcia M."/>
            <person name="Sanchez-Ramirez S."/>
            <person name="Szollosi G.J."/>
            <person name="Szarkandi J.G."/>
            <person name="Papp V."/>
            <person name="Albert L."/>
            <person name="Andreopoulos W."/>
            <person name="Angelini C."/>
            <person name="Antonin V."/>
            <person name="Barry K.W."/>
            <person name="Bougher N.L."/>
            <person name="Buchanan P."/>
            <person name="Buyck B."/>
            <person name="Bense V."/>
            <person name="Catcheside P."/>
            <person name="Chovatia M."/>
            <person name="Cooper J."/>
            <person name="Damon W."/>
            <person name="Desjardin D."/>
            <person name="Finy P."/>
            <person name="Geml J."/>
            <person name="Haridas S."/>
            <person name="Hughes K."/>
            <person name="Justo A."/>
            <person name="Karasinski D."/>
            <person name="Kautmanova I."/>
            <person name="Kiss B."/>
            <person name="Kocsube S."/>
            <person name="Kotiranta H."/>
            <person name="LaButti K.M."/>
            <person name="Lechner B.E."/>
            <person name="Liimatainen K."/>
            <person name="Lipzen A."/>
            <person name="Lukacs Z."/>
            <person name="Mihaltcheva S."/>
            <person name="Morgado L.N."/>
            <person name="Niskanen T."/>
            <person name="Noordeloos M.E."/>
            <person name="Ohm R.A."/>
            <person name="Ortiz-Santana B."/>
            <person name="Ovrebo C."/>
            <person name="Racz N."/>
            <person name="Riley R."/>
            <person name="Savchenko A."/>
            <person name="Shiryaev A."/>
            <person name="Soop K."/>
            <person name="Spirin V."/>
            <person name="Szebenyi C."/>
            <person name="Tomsovsky M."/>
            <person name="Tulloss R.E."/>
            <person name="Uehling J."/>
            <person name="Grigoriev I.V."/>
            <person name="Vagvolgyi C."/>
            <person name="Papp T."/>
            <person name="Martin F.M."/>
            <person name="Miettinen O."/>
            <person name="Hibbett D.S."/>
            <person name="Nagy L.G."/>
        </authorList>
    </citation>
    <scope>NUCLEOTIDE SEQUENCE [LARGE SCALE GENOMIC DNA]</scope>
    <source>
        <strain evidence="1 2">CBS 309.79</strain>
    </source>
</reference>
<accession>A0A5C3Q2X2</accession>
<gene>
    <name evidence="1" type="ORF">BDV98DRAFT_586525</name>
</gene>
<keyword evidence="2" id="KW-1185">Reference proteome</keyword>
<dbReference type="Proteomes" id="UP000305067">
    <property type="component" value="Unassembled WGS sequence"/>
</dbReference>
<dbReference type="EMBL" id="ML178865">
    <property type="protein sequence ID" value="TFK96171.1"/>
    <property type="molecule type" value="Genomic_DNA"/>
</dbReference>
<name>A0A5C3Q2X2_9AGAR</name>
<protein>
    <submittedName>
        <fullName evidence="1">Uncharacterized protein</fullName>
    </submittedName>
</protein>
<evidence type="ECO:0000313" key="2">
    <source>
        <dbReference type="Proteomes" id="UP000305067"/>
    </source>
</evidence>
<evidence type="ECO:0000313" key="1">
    <source>
        <dbReference type="EMBL" id="TFK96171.1"/>
    </source>
</evidence>
<organism evidence="1 2">
    <name type="scientific">Pterulicium gracile</name>
    <dbReference type="NCBI Taxonomy" id="1884261"/>
    <lineage>
        <taxon>Eukaryota</taxon>
        <taxon>Fungi</taxon>
        <taxon>Dikarya</taxon>
        <taxon>Basidiomycota</taxon>
        <taxon>Agaricomycotina</taxon>
        <taxon>Agaricomycetes</taxon>
        <taxon>Agaricomycetidae</taxon>
        <taxon>Agaricales</taxon>
        <taxon>Pleurotineae</taxon>
        <taxon>Pterulaceae</taxon>
        <taxon>Pterulicium</taxon>
    </lineage>
</organism>
<sequence length="152" mass="17843">MALGCLTWRLEWELMPVVQDMKPGCFAGQRNCRRAGDLNSATLHAQYWIRLDLDKRIEYVKLQVWRTTTNEGGRCNLELGLYRSERWVESDLEIECKTGSNHTQTIPKDQVRLIDYREEIQETHLFPKTKRSRWEKGGEAKLQTNICDIPFA</sequence>
<dbReference type="AlphaFoldDB" id="A0A5C3Q2X2"/>
<proteinExistence type="predicted"/>